<keyword evidence="4" id="KW-1208">Phospholipid metabolism</keyword>
<keyword evidence="9" id="KW-1185">Reference proteome</keyword>
<organism evidence="8 9">
    <name type="scientific">Lepidopterella palustris CBS 459.81</name>
    <dbReference type="NCBI Taxonomy" id="1314670"/>
    <lineage>
        <taxon>Eukaryota</taxon>
        <taxon>Fungi</taxon>
        <taxon>Dikarya</taxon>
        <taxon>Ascomycota</taxon>
        <taxon>Pezizomycotina</taxon>
        <taxon>Dothideomycetes</taxon>
        <taxon>Pleosporomycetidae</taxon>
        <taxon>Mytilinidiales</taxon>
        <taxon>Argynnaceae</taxon>
        <taxon>Lepidopterella</taxon>
    </lineage>
</organism>
<feature type="transmembrane region" description="Helical" evidence="6">
    <location>
        <begin position="12"/>
        <end position="36"/>
    </location>
</feature>
<feature type="domain" description="Phospholipid/glycerol acyltransferase" evidence="7">
    <location>
        <begin position="113"/>
        <end position="230"/>
    </location>
</feature>
<dbReference type="NCBIfam" id="TIGR00530">
    <property type="entry name" value="AGP_acyltrn"/>
    <property type="match status" value="1"/>
</dbReference>
<dbReference type="InterPro" id="IPR002123">
    <property type="entry name" value="Plipid/glycerol_acylTrfase"/>
</dbReference>
<keyword evidence="2 4" id="KW-0808">Transferase</keyword>
<keyword evidence="4" id="KW-0443">Lipid metabolism</keyword>
<evidence type="ECO:0000256" key="2">
    <source>
        <dbReference type="ARBA" id="ARBA00022679"/>
    </source>
</evidence>
<dbReference type="AlphaFoldDB" id="A0A8E2J9G6"/>
<proteinExistence type="inferred from homology"/>
<dbReference type="GO" id="GO:0006654">
    <property type="term" value="P:phosphatidic acid biosynthetic process"/>
    <property type="evidence" value="ECO:0007669"/>
    <property type="project" value="TreeGrafter"/>
</dbReference>
<dbReference type="GO" id="GO:0003841">
    <property type="term" value="F:1-acylglycerol-3-phosphate O-acyltransferase activity"/>
    <property type="evidence" value="ECO:0007669"/>
    <property type="project" value="UniProtKB-UniRule"/>
</dbReference>
<evidence type="ECO:0000313" key="9">
    <source>
        <dbReference type="Proteomes" id="UP000250266"/>
    </source>
</evidence>
<keyword evidence="6" id="KW-0812">Transmembrane</keyword>
<evidence type="ECO:0000256" key="4">
    <source>
        <dbReference type="RuleBase" id="RU361267"/>
    </source>
</evidence>
<name>A0A8E2J9G6_9PEZI</name>
<dbReference type="PANTHER" id="PTHR10434">
    <property type="entry name" value="1-ACYL-SN-GLYCEROL-3-PHOSPHATE ACYLTRANSFERASE"/>
    <property type="match status" value="1"/>
</dbReference>
<dbReference type="CDD" id="cd07989">
    <property type="entry name" value="LPLAT_AGPAT-like"/>
    <property type="match status" value="1"/>
</dbReference>
<dbReference type="InterPro" id="IPR004552">
    <property type="entry name" value="AGP_acyltrans"/>
</dbReference>
<dbReference type="PANTHER" id="PTHR10434:SF11">
    <property type="entry name" value="1-ACYL-SN-GLYCEROL-3-PHOSPHATE ACYLTRANSFERASE"/>
    <property type="match status" value="1"/>
</dbReference>
<gene>
    <name evidence="8" type="ORF">K432DRAFT_398245</name>
</gene>
<evidence type="ECO:0000313" key="8">
    <source>
        <dbReference type="EMBL" id="OCK74252.1"/>
    </source>
</evidence>
<dbReference type="EC" id="2.3.1.51" evidence="4"/>
<reference evidence="8 9" key="1">
    <citation type="journal article" date="2016" name="Nat. Commun.">
        <title>Ectomycorrhizal ecology is imprinted in the genome of the dominant symbiotic fungus Cenococcum geophilum.</title>
        <authorList>
            <consortium name="DOE Joint Genome Institute"/>
            <person name="Peter M."/>
            <person name="Kohler A."/>
            <person name="Ohm R.A."/>
            <person name="Kuo A."/>
            <person name="Krutzmann J."/>
            <person name="Morin E."/>
            <person name="Arend M."/>
            <person name="Barry K.W."/>
            <person name="Binder M."/>
            <person name="Choi C."/>
            <person name="Clum A."/>
            <person name="Copeland A."/>
            <person name="Grisel N."/>
            <person name="Haridas S."/>
            <person name="Kipfer T."/>
            <person name="LaButti K."/>
            <person name="Lindquist E."/>
            <person name="Lipzen A."/>
            <person name="Maire R."/>
            <person name="Meier B."/>
            <person name="Mihaltcheva S."/>
            <person name="Molinier V."/>
            <person name="Murat C."/>
            <person name="Poggeler S."/>
            <person name="Quandt C.A."/>
            <person name="Sperisen C."/>
            <person name="Tritt A."/>
            <person name="Tisserant E."/>
            <person name="Crous P.W."/>
            <person name="Henrissat B."/>
            <person name="Nehls U."/>
            <person name="Egli S."/>
            <person name="Spatafora J.W."/>
            <person name="Grigoriev I.V."/>
            <person name="Martin F.M."/>
        </authorList>
    </citation>
    <scope>NUCLEOTIDE SEQUENCE [LARGE SCALE GENOMIC DNA]</scope>
    <source>
        <strain evidence="8 9">CBS 459.81</strain>
    </source>
</reference>
<protein>
    <recommendedName>
        <fullName evidence="4">1-acyl-sn-glycerol-3-phosphate acyltransferase</fullName>
        <ecNumber evidence="4">2.3.1.51</ecNumber>
    </recommendedName>
</protein>
<keyword evidence="3 4" id="KW-0012">Acyltransferase</keyword>
<dbReference type="EMBL" id="KV745521">
    <property type="protein sequence ID" value="OCK74252.1"/>
    <property type="molecule type" value="Genomic_DNA"/>
</dbReference>
<comment type="catalytic activity">
    <reaction evidence="4">
        <text>a 1-acyl-sn-glycero-3-phosphate + an acyl-CoA = a 1,2-diacyl-sn-glycero-3-phosphate + CoA</text>
        <dbReference type="Rhea" id="RHEA:19709"/>
        <dbReference type="ChEBI" id="CHEBI:57287"/>
        <dbReference type="ChEBI" id="CHEBI:57970"/>
        <dbReference type="ChEBI" id="CHEBI:58342"/>
        <dbReference type="ChEBI" id="CHEBI:58608"/>
        <dbReference type="EC" id="2.3.1.51"/>
    </reaction>
</comment>
<accession>A0A8E2J9G6</accession>
<dbReference type="Pfam" id="PF01553">
    <property type="entry name" value="Acyltransferase"/>
    <property type="match status" value="1"/>
</dbReference>
<evidence type="ECO:0000256" key="3">
    <source>
        <dbReference type="ARBA" id="ARBA00023315"/>
    </source>
</evidence>
<keyword evidence="4" id="KW-0444">Lipid biosynthesis</keyword>
<keyword evidence="4" id="KW-0594">Phospholipid biosynthesis</keyword>
<dbReference type="Proteomes" id="UP000250266">
    <property type="component" value="Unassembled WGS sequence"/>
</dbReference>
<evidence type="ECO:0000256" key="1">
    <source>
        <dbReference type="ARBA" id="ARBA00008655"/>
    </source>
</evidence>
<comment type="similarity">
    <text evidence="1 4">Belongs to the 1-acyl-sn-glycerol-3-phosphate acyltransferase family.</text>
</comment>
<evidence type="ECO:0000256" key="5">
    <source>
        <dbReference type="SAM" id="MobiDB-lite"/>
    </source>
</evidence>
<dbReference type="GO" id="GO:0005783">
    <property type="term" value="C:endoplasmic reticulum"/>
    <property type="evidence" value="ECO:0007669"/>
    <property type="project" value="TreeGrafter"/>
</dbReference>
<feature type="compositionally biased region" description="Basic and acidic residues" evidence="5">
    <location>
        <begin position="313"/>
        <end position="325"/>
    </location>
</feature>
<feature type="transmembrane region" description="Helical" evidence="6">
    <location>
        <begin position="43"/>
        <end position="64"/>
    </location>
</feature>
<dbReference type="OrthoDB" id="202234at2759"/>
<dbReference type="GO" id="GO:0016020">
    <property type="term" value="C:membrane"/>
    <property type="evidence" value="ECO:0007669"/>
    <property type="project" value="InterPro"/>
</dbReference>
<dbReference type="SUPFAM" id="SSF69593">
    <property type="entry name" value="Glycerol-3-phosphate (1)-acyltransferase"/>
    <property type="match status" value="1"/>
</dbReference>
<evidence type="ECO:0000256" key="6">
    <source>
        <dbReference type="SAM" id="Phobius"/>
    </source>
</evidence>
<comment type="domain">
    <text evidence="4">The HXXXXD motif is essential for acyltransferase activity and may constitute the binding site for the phosphate moiety of the glycerol-3-phosphate.</text>
</comment>
<keyword evidence="6" id="KW-0472">Membrane</keyword>
<sequence length="325" mass="35694">MSWLLYTLLSPPLLITLLHTLSLLASPPMATSLAFYARLITSWLALVLCLSYGVLASIFLRIVGYLGGGLWTTGRVFKWVMWGTTGVGFRIVESSRTEGGRRGGEEALLERPAVLVGNHQTELDVLMLATIFPKYCSITAKKSLKYMPFLGWFMALNNAVFIDRGNRATSRTAFDSAAAQMRRKRQSVFIFPEGTRSYTEKPDLLPFKKGAFHLAIQAQVPVVPIVVANYSHLLNVRRRIFRAGTVDVSVLPPIPTTGLTPADVDTLTQRTRDAMMVELIRLSNLTPHSAVNGDAVTTAVSSGVDGAGRRRGGGLEEVKEVKDRL</sequence>
<dbReference type="SMART" id="SM00563">
    <property type="entry name" value="PlsC"/>
    <property type="match status" value="1"/>
</dbReference>
<keyword evidence="6" id="KW-1133">Transmembrane helix</keyword>
<evidence type="ECO:0000259" key="7">
    <source>
        <dbReference type="SMART" id="SM00563"/>
    </source>
</evidence>
<feature type="region of interest" description="Disordered" evidence="5">
    <location>
        <begin position="302"/>
        <end position="325"/>
    </location>
</feature>